<feature type="compositionally biased region" description="Basic and acidic residues" evidence="1">
    <location>
        <begin position="89"/>
        <end position="107"/>
    </location>
</feature>
<evidence type="ECO:0000256" key="2">
    <source>
        <dbReference type="SAM" id="Phobius"/>
    </source>
</evidence>
<accession>A0A7J5XRD9</accession>
<keyword evidence="4" id="KW-1185">Reference proteome</keyword>
<protein>
    <submittedName>
        <fullName evidence="3">Uncharacterized protein</fullName>
    </submittedName>
</protein>
<feature type="compositionally biased region" description="Basic and acidic residues" evidence="1">
    <location>
        <begin position="118"/>
        <end position="129"/>
    </location>
</feature>
<comment type="caution">
    <text evidence="3">The sequence shown here is derived from an EMBL/GenBank/DDBJ whole genome shotgun (WGS) entry which is preliminary data.</text>
</comment>
<keyword evidence="2" id="KW-0812">Transmembrane</keyword>
<proteinExistence type="predicted"/>
<reference evidence="3 4" key="1">
    <citation type="submission" date="2020-03" db="EMBL/GenBank/DDBJ databases">
        <title>Dissostichus mawsoni Genome sequencing and assembly.</title>
        <authorList>
            <person name="Park H."/>
        </authorList>
    </citation>
    <scope>NUCLEOTIDE SEQUENCE [LARGE SCALE GENOMIC DNA]</scope>
    <source>
        <strain evidence="3">DM0001</strain>
        <tissue evidence="3">Muscle</tissue>
    </source>
</reference>
<gene>
    <name evidence="3" type="ORF">F7725_018369</name>
</gene>
<feature type="transmembrane region" description="Helical" evidence="2">
    <location>
        <begin position="24"/>
        <end position="42"/>
    </location>
</feature>
<evidence type="ECO:0000313" key="3">
    <source>
        <dbReference type="EMBL" id="KAF3839652.1"/>
    </source>
</evidence>
<dbReference type="EMBL" id="JAAKFY010000021">
    <property type="protein sequence ID" value="KAF3839652.1"/>
    <property type="molecule type" value="Genomic_DNA"/>
</dbReference>
<evidence type="ECO:0000313" key="4">
    <source>
        <dbReference type="Proteomes" id="UP000518266"/>
    </source>
</evidence>
<keyword evidence="2" id="KW-1133">Transmembrane helix</keyword>
<organism evidence="3 4">
    <name type="scientific">Dissostichus mawsoni</name>
    <name type="common">Antarctic cod</name>
    <dbReference type="NCBI Taxonomy" id="36200"/>
    <lineage>
        <taxon>Eukaryota</taxon>
        <taxon>Metazoa</taxon>
        <taxon>Chordata</taxon>
        <taxon>Craniata</taxon>
        <taxon>Vertebrata</taxon>
        <taxon>Euteleostomi</taxon>
        <taxon>Actinopterygii</taxon>
        <taxon>Neopterygii</taxon>
        <taxon>Teleostei</taxon>
        <taxon>Neoteleostei</taxon>
        <taxon>Acanthomorphata</taxon>
        <taxon>Eupercaria</taxon>
        <taxon>Perciformes</taxon>
        <taxon>Notothenioidei</taxon>
        <taxon>Nototheniidae</taxon>
        <taxon>Dissostichus</taxon>
    </lineage>
</organism>
<feature type="compositionally biased region" description="Polar residues" evidence="1">
    <location>
        <begin position="108"/>
        <end position="117"/>
    </location>
</feature>
<sequence>MGSYIRKSNIEQGFARAAFPRTTSATPIIIIIIIITTILIIITTEKKTRYSAHPPSTPYLIFFPPSRSLWECDALRISEIRSLQVQQQKSDHDASFLLTDGERDNRPSHNLHQQQLSSEKERKREREQE</sequence>
<keyword evidence="2" id="KW-0472">Membrane</keyword>
<name>A0A7J5XRD9_DISMA</name>
<evidence type="ECO:0000256" key="1">
    <source>
        <dbReference type="SAM" id="MobiDB-lite"/>
    </source>
</evidence>
<dbReference type="AlphaFoldDB" id="A0A7J5XRD9"/>
<dbReference type="Proteomes" id="UP000518266">
    <property type="component" value="Unassembled WGS sequence"/>
</dbReference>
<feature type="region of interest" description="Disordered" evidence="1">
    <location>
        <begin position="86"/>
        <end position="129"/>
    </location>
</feature>